<evidence type="ECO:0000313" key="4">
    <source>
        <dbReference type="Proteomes" id="UP000777935"/>
    </source>
</evidence>
<accession>A0ABX2ILE9</accession>
<comment type="caution">
    <text evidence="3">The sequence shown here is derived from an EMBL/GenBank/DDBJ whole genome shotgun (WGS) entry which is preliminary data.</text>
</comment>
<sequence length="145" mass="16442">MQTERLHFPGETMAVRHALENLKAKVIPYLDSAEETSTVEIVLAEVLNNIVEHAYAVEEGWIELQFGKVSNGIEFDIYDEGVPMPDGKPPIPELSSLDVATDDLPEGGFGWFMIHDLTKELTYRRENNKNHLSFRLFVGKHLFAN</sequence>
<dbReference type="PANTHER" id="PTHR35526">
    <property type="entry name" value="ANTI-SIGMA-F FACTOR RSBW-RELATED"/>
    <property type="match status" value="1"/>
</dbReference>
<keyword evidence="3" id="KW-0547">Nucleotide-binding</keyword>
<dbReference type="RefSeq" id="WP_174134500.1">
    <property type="nucleotide sequence ID" value="NZ_JABUFE010000001.1"/>
</dbReference>
<proteinExistence type="predicted"/>
<gene>
    <name evidence="3" type="ORF">HRQ87_01065</name>
</gene>
<evidence type="ECO:0000256" key="1">
    <source>
        <dbReference type="ARBA" id="ARBA00022527"/>
    </source>
</evidence>
<keyword evidence="3" id="KW-0067">ATP-binding</keyword>
<keyword evidence="1" id="KW-0808">Transferase</keyword>
<dbReference type="Pfam" id="PF13581">
    <property type="entry name" value="HATPase_c_2"/>
    <property type="match status" value="1"/>
</dbReference>
<dbReference type="PANTHER" id="PTHR35526:SF3">
    <property type="entry name" value="ANTI-SIGMA-F FACTOR RSBW"/>
    <property type="match status" value="1"/>
</dbReference>
<dbReference type="SUPFAM" id="SSF55874">
    <property type="entry name" value="ATPase domain of HSP90 chaperone/DNA topoisomerase II/histidine kinase"/>
    <property type="match status" value="1"/>
</dbReference>
<evidence type="ECO:0000313" key="3">
    <source>
        <dbReference type="EMBL" id="NSX53385.1"/>
    </source>
</evidence>
<dbReference type="Proteomes" id="UP000777935">
    <property type="component" value="Unassembled WGS sequence"/>
</dbReference>
<dbReference type="Gene3D" id="3.30.565.10">
    <property type="entry name" value="Histidine kinase-like ATPase, C-terminal domain"/>
    <property type="match status" value="1"/>
</dbReference>
<feature type="domain" description="Histidine kinase/HSP90-like ATPase" evidence="2">
    <location>
        <begin position="15"/>
        <end position="135"/>
    </location>
</feature>
<dbReference type="EMBL" id="JABUFE010000001">
    <property type="protein sequence ID" value="NSX53385.1"/>
    <property type="molecule type" value="Genomic_DNA"/>
</dbReference>
<dbReference type="InterPro" id="IPR050267">
    <property type="entry name" value="Anti-sigma-factor_SerPK"/>
</dbReference>
<name>A0ABX2ILE9_9RHOB</name>
<dbReference type="CDD" id="cd16936">
    <property type="entry name" value="HATPase_RsbW-like"/>
    <property type="match status" value="1"/>
</dbReference>
<dbReference type="InterPro" id="IPR003594">
    <property type="entry name" value="HATPase_dom"/>
</dbReference>
<reference evidence="3 4" key="1">
    <citation type="submission" date="2020-06" db="EMBL/GenBank/DDBJ databases">
        <title>Sulfitobacter algicola sp. nov., isolated from green algae.</title>
        <authorList>
            <person name="Wang C."/>
        </authorList>
    </citation>
    <scope>NUCLEOTIDE SEQUENCE [LARGE SCALE GENOMIC DNA]</scope>
    <source>
        <strain evidence="3 4">1151</strain>
    </source>
</reference>
<organism evidence="3 4">
    <name type="scientific">Parasulfitobacter algicola</name>
    <dbReference type="NCBI Taxonomy" id="2614809"/>
    <lineage>
        <taxon>Bacteria</taxon>
        <taxon>Pseudomonadati</taxon>
        <taxon>Pseudomonadota</taxon>
        <taxon>Alphaproteobacteria</taxon>
        <taxon>Rhodobacterales</taxon>
        <taxon>Roseobacteraceae</taxon>
        <taxon>Parasulfitobacter</taxon>
    </lineage>
</organism>
<evidence type="ECO:0000259" key="2">
    <source>
        <dbReference type="Pfam" id="PF13581"/>
    </source>
</evidence>
<dbReference type="GO" id="GO:0005524">
    <property type="term" value="F:ATP binding"/>
    <property type="evidence" value="ECO:0007669"/>
    <property type="project" value="UniProtKB-KW"/>
</dbReference>
<dbReference type="InterPro" id="IPR036890">
    <property type="entry name" value="HATPase_C_sf"/>
</dbReference>
<keyword evidence="4" id="KW-1185">Reference proteome</keyword>
<protein>
    <submittedName>
        <fullName evidence="3">ATP-binding protein</fullName>
    </submittedName>
</protein>
<keyword evidence="1" id="KW-0723">Serine/threonine-protein kinase</keyword>
<keyword evidence="1" id="KW-0418">Kinase</keyword>